<dbReference type="PANTHER" id="PTHR35841:SF1">
    <property type="entry name" value="PHOSPHONATES-BINDING PERIPLASMIC PROTEIN"/>
    <property type="match status" value="1"/>
</dbReference>
<dbReference type="STRING" id="1123360.thalar_01364"/>
<dbReference type="SUPFAM" id="SSF53850">
    <property type="entry name" value="Periplasmic binding protein-like II"/>
    <property type="match status" value="1"/>
</dbReference>
<sequence>MIASLPMYDRPETAAVNDRLWQLIREYLPFDAPDALTRNIPDLMAHWQSPDLLLSQTCGFPYRALLAGRVKLVATPVLALDCPAGHYHSVIIAHRRRNGAALAEFDGAVAAYNDPMSQSGWAALHGHFTDAGLSLGQLLETGAHRASAKAVAEGRADIAAIDALTWQMIRRWDTFAEELCEIARTTPTPALPYICAPRFDAAAIAHALSQAITMLAPEDRTRLGLVAVTQLGRDAYLAVPTPPPPAS</sequence>
<reference evidence="2" key="1">
    <citation type="journal article" date="2013" name="Stand. Genomic Sci.">
        <title>Genome sequence of the Litoreibacter arenae type strain (DSM 19593(T)), a member of the Roseobacter clade isolated from sea sand.</title>
        <authorList>
            <person name="Riedel T."/>
            <person name="Fiebig A."/>
            <person name="Petersen J."/>
            <person name="Gronow S."/>
            <person name="Kyrpides N.C."/>
            <person name="Goker M."/>
            <person name="Klenk H.P."/>
        </authorList>
    </citation>
    <scope>NUCLEOTIDE SEQUENCE [LARGE SCALE GENOMIC DNA]</scope>
    <source>
        <strain evidence="2">DSM 19593</strain>
    </source>
</reference>
<dbReference type="PATRIC" id="fig|1123360.3.peg.1353"/>
<accession>S9QKC2</accession>
<comment type="caution">
    <text evidence="1">The sequence shown here is derived from an EMBL/GenBank/DDBJ whole genome shotgun (WGS) entry which is preliminary data.</text>
</comment>
<proteinExistence type="predicted"/>
<evidence type="ECO:0000313" key="2">
    <source>
        <dbReference type="Proteomes" id="UP000015351"/>
    </source>
</evidence>
<dbReference type="HOGENOM" id="CLU_051472_8_1_5"/>
<dbReference type="Proteomes" id="UP000015351">
    <property type="component" value="Unassembled WGS sequence"/>
</dbReference>
<dbReference type="Pfam" id="PF12974">
    <property type="entry name" value="Phosphonate-bd"/>
    <property type="match status" value="1"/>
</dbReference>
<evidence type="ECO:0000313" key="1">
    <source>
        <dbReference type="EMBL" id="EPX80028.1"/>
    </source>
</evidence>
<name>S9QKC2_9RHOB</name>
<keyword evidence="2" id="KW-1185">Reference proteome</keyword>
<dbReference type="PANTHER" id="PTHR35841">
    <property type="entry name" value="PHOSPHONATES-BINDING PERIPLASMIC PROTEIN"/>
    <property type="match status" value="1"/>
</dbReference>
<dbReference type="OrthoDB" id="7353682at2"/>
<protein>
    <submittedName>
        <fullName evidence="1">ABC-type phosphate/phosphonate transport system, periplasmic component</fullName>
    </submittedName>
</protein>
<dbReference type="AlphaFoldDB" id="S9QKC2"/>
<dbReference type="Gene3D" id="3.40.190.10">
    <property type="entry name" value="Periplasmic binding protein-like II"/>
    <property type="match status" value="1"/>
</dbReference>
<dbReference type="eggNOG" id="COG3221">
    <property type="taxonomic scope" value="Bacteria"/>
</dbReference>
<dbReference type="RefSeq" id="WP_021099934.1">
    <property type="nucleotide sequence ID" value="NZ_KE557306.1"/>
</dbReference>
<gene>
    <name evidence="1" type="ORF">thalar_01364</name>
</gene>
<organism evidence="1 2">
    <name type="scientific">Litoreibacter arenae DSM 19593</name>
    <dbReference type="NCBI Taxonomy" id="1123360"/>
    <lineage>
        <taxon>Bacteria</taxon>
        <taxon>Pseudomonadati</taxon>
        <taxon>Pseudomonadota</taxon>
        <taxon>Alphaproteobacteria</taxon>
        <taxon>Rhodobacterales</taxon>
        <taxon>Roseobacteraceae</taxon>
        <taxon>Litoreibacter</taxon>
    </lineage>
</organism>
<dbReference type="EMBL" id="AONI01000009">
    <property type="protein sequence ID" value="EPX80028.1"/>
    <property type="molecule type" value="Genomic_DNA"/>
</dbReference>